<evidence type="ECO:0000313" key="2">
    <source>
        <dbReference type="Proteomes" id="UP001062846"/>
    </source>
</evidence>
<accession>A0ACC0LN14</accession>
<protein>
    <submittedName>
        <fullName evidence="1">Uncharacterized protein</fullName>
    </submittedName>
</protein>
<gene>
    <name evidence="1" type="ORF">RHMOL_Rhmol11G0031400</name>
</gene>
<keyword evidence="2" id="KW-1185">Reference proteome</keyword>
<dbReference type="EMBL" id="CM046398">
    <property type="protein sequence ID" value="KAI8530126.1"/>
    <property type="molecule type" value="Genomic_DNA"/>
</dbReference>
<organism evidence="1 2">
    <name type="scientific">Rhododendron molle</name>
    <name type="common">Chinese azalea</name>
    <name type="synonym">Azalea mollis</name>
    <dbReference type="NCBI Taxonomy" id="49168"/>
    <lineage>
        <taxon>Eukaryota</taxon>
        <taxon>Viridiplantae</taxon>
        <taxon>Streptophyta</taxon>
        <taxon>Embryophyta</taxon>
        <taxon>Tracheophyta</taxon>
        <taxon>Spermatophyta</taxon>
        <taxon>Magnoliopsida</taxon>
        <taxon>eudicotyledons</taxon>
        <taxon>Gunneridae</taxon>
        <taxon>Pentapetalae</taxon>
        <taxon>asterids</taxon>
        <taxon>Ericales</taxon>
        <taxon>Ericaceae</taxon>
        <taxon>Ericoideae</taxon>
        <taxon>Rhodoreae</taxon>
        <taxon>Rhododendron</taxon>
    </lineage>
</organism>
<evidence type="ECO:0000313" key="1">
    <source>
        <dbReference type="EMBL" id="KAI8530126.1"/>
    </source>
</evidence>
<sequence>MLPSKHCETAQNSVRSLTVSVSHQPQDWKSPRQLSTLWRFTMSLAAMDGSVPRTIRDESNAVTFSDADRRVPYPHNRPLYVTSRVNGIELKRTFSRRWGFHKPYALVNIQAIGDSRQSNS</sequence>
<proteinExistence type="predicted"/>
<comment type="caution">
    <text evidence="1">The sequence shown here is derived from an EMBL/GenBank/DDBJ whole genome shotgun (WGS) entry which is preliminary data.</text>
</comment>
<reference evidence="1" key="1">
    <citation type="submission" date="2022-02" db="EMBL/GenBank/DDBJ databases">
        <title>Plant Genome Project.</title>
        <authorList>
            <person name="Zhang R.-G."/>
        </authorList>
    </citation>
    <scope>NUCLEOTIDE SEQUENCE</scope>
    <source>
        <strain evidence="1">AT1</strain>
    </source>
</reference>
<dbReference type="Proteomes" id="UP001062846">
    <property type="component" value="Chromosome 11"/>
</dbReference>
<name>A0ACC0LN14_RHOML</name>